<evidence type="ECO:0000256" key="6">
    <source>
        <dbReference type="PIRSR" id="PIRSR602129-50"/>
    </source>
</evidence>
<keyword evidence="9" id="KW-1185">Reference proteome</keyword>
<keyword evidence="8" id="KW-0032">Aminotransferase</keyword>
<evidence type="ECO:0000256" key="1">
    <source>
        <dbReference type="ARBA" id="ARBA00001933"/>
    </source>
</evidence>
<accession>A0A844G3G0</accession>
<dbReference type="GO" id="GO:0030170">
    <property type="term" value="F:pyridoxal phosphate binding"/>
    <property type="evidence" value="ECO:0007669"/>
    <property type="project" value="InterPro"/>
</dbReference>
<dbReference type="AlphaFoldDB" id="A0A844G3G0"/>
<dbReference type="InterPro" id="IPR015424">
    <property type="entry name" value="PyrdxlP-dep_Trfase"/>
</dbReference>
<evidence type="ECO:0000313" key="8">
    <source>
        <dbReference type="EMBL" id="MST97896.1"/>
    </source>
</evidence>
<organism evidence="8 9">
    <name type="scientific">Victivallis lenta</name>
    <dbReference type="NCBI Taxonomy" id="2606640"/>
    <lineage>
        <taxon>Bacteria</taxon>
        <taxon>Pseudomonadati</taxon>
        <taxon>Lentisphaerota</taxon>
        <taxon>Lentisphaeria</taxon>
        <taxon>Victivallales</taxon>
        <taxon>Victivallaceae</taxon>
        <taxon>Victivallis</taxon>
    </lineage>
</organism>
<feature type="modified residue" description="N6-(pyridoxal phosphate)lysine" evidence="6">
    <location>
        <position position="250"/>
    </location>
</feature>
<evidence type="ECO:0000313" key="9">
    <source>
        <dbReference type="Proteomes" id="UP000435649"/>
    </source>
</evidence>
<keyword evidence="4 6" id="KW-0663">Pyridoxal phosphate</keyword>
<protein>
    <submittedName>
        <fullName evidence="8">Aminotransferase class V-fold PLP-dependent enzyme</fullName>
    </submittedName>
</protein>
<dbReference type="Pfam" id="PF00282">
    <property type="entry name" value="Pyridoxal_deC"/>
    <property type="match status" value="1"/>
</dbReference>
<evidence type="ECO:0000256" key="2">
    <source>
        <dbReference type="ARBA" id="ARBA00009533"/>
    </source>
</evidence>
<dbReference type="InterPro" id="IPR015421">
    <property type="entry name" value="PyrdxlP-dep_Trfase_major"/>
</dbReference>
<dbReference type="InterPro" id="IPR051151">
    <property type="entry name" value="Group_II_Decarboxylase"/>
</dbReference>
<reference evidence="8 9" key="1">
    <citation type="submission" date="2019-08" db="EMBL/GenBank/DDBJ databases">
        <title>In-depth cultivation of the pig gut microbiome towards novel bacterial diversity and tailored functional studies.</title>
        <authorList>
            <person name="Wylensek D."/>
            <person name="Hitch T.C.A."/>
            <person name="Clavel T."/>
        </authorList>
    </citation>
    <scope>NUCLEOTIDE SEQUENCE [LARGE SCALE GENOMIC DNA]</scope>
    <source>
        <strain evidence="8 9">BBE-744-WT-12</strain>
    </source>
</reference>
<sequence length="389" mass="43534">MKSVKLQKRPDEPVLRRMTETARKLVERQKLQMGYPFDQETNLTGFYEWLLETGLCNTTLISVGSPYKEAWDMLHVDEFEREVVDFVAGTFGFRGGHWGVVTNGGTDGNLHGIYFGRKTLEAKSELPPILYVSAEAHYSVQKLGDILRIETRIIGVHPTGQMDIEDFRRQLDPTRPALVAIAVGGTFKGAIDDQRAIDRVLKEVKPPACYRHLDVALFGGYLPWLDDPAARELVDQAAMGFDSLAVSGHKFFALNEPAGVFLCRKEILQHLTKLTVPYLGGIVMPTISCSRSGFDVLKLYWRIMTTGPAGFRAEANHVLAMTAKLLAALAARGVEAHANPWSNTVYFRRPREEVVHRCCMACSGEFSHVVVMQYFDEELVERLADEIAG</sequence>
<dbReference type="GO" id="GO:0019752">
    <property type="term" value="P:carboxylic acid metabolic process"/>
    <property type="evidence" value="ECO:0007669"/>
    <property type="project" value="InterPro"/>
</dbReference>
<keyword evidence="5 7" id="KW-0456">Lyase</keyword>
<evidence type="ECO:0000256" key="7">
    <source>
        <dbReference type="RuleBase" id="RU000382"/>
    </source>
</evidence>
<dbReference type="RefSeq" id="WP_106055299.1">
    <property type="nucleotide sequence ID" value="NZ_CALXOB010000043.1"/>
</dbReference>
<comment type="cofactor">
    <cofactor evidence="1 6 7">
        <name>pyridoxal 5'-phosphate</name>
        <dbReference type="ChEBI" id="CHEBI:597326"/>
    </cofactor>
</comment>
<dbReference type="Gene3D" id="3.40.640.10">
    <property type="entry name" value="Type I PLP-dependent aspartate aminotransferase-like (Major domain)"/>
    <property type="match status" value="1"/>
</dbReference>
<dbReference type="GO" id="GO:0016831">
    <property type="term" value="F:carboxy-lyase activity"/>
    <property type="evidence" value="ECO:0007669"/>
    <property type="project" value="UniProtKB-KW"/>
</dbReference>
<name>A0A844G3G0_9BACT</name>
<dbReference type="PANTHER" id="PTHR46101:SF2">
    <property type="entry name" value="SERINE DECARBOXYLASE"/>
    <property type="match status" value="1"/>
</dbReference>
<proteinExistence type="inferred from homology"/>
<dbReference type="GO" id="GO:0008483">
    <property type="term" value="F:transaminase activity"/>
    <property type="evidence" value="ECO:0007669"/>
    <property type="project" value="UniProtKB-KW"/>
</dbReference>
<comment type="caution">
    <text evidence="8">The sequence shown here is derived from an EMBL/GenBank/DDBJ whole genome shotgun (WGS) entry which is preliminary data.</text>
</comment>
<keyword evidence="8" id="KW-0808">Transferase</keyword>
<dbReference type="Proteomes" id="UP000435649">
    <property type="component" value="Unassembled WGS sequence"/>
</dbReference>
<gene>
    <name evidence="8" type="ORF">FYJ85_12695</name>
</gene>
<dbReference type="SUPFAM" id="SSF53383">
    <property type="entry name" value="PLP-dependent transferases"/>
    <property type="match status" value="1"/>
</dbReference>
<evidence type="ECO:0000256" key="4">
    <source>
        <dbReference type="ARBA" id="ARBA00022898"/>
    </source>
</evidence>
<evidence type="ECO:0000256" key="3">
    <source>
        <dbReference type="ARBA" id="ARBA00022793"/>
    </source>
</evidence>
<dbReference type="InterPro" id="IPR002129">
    <property type="entry name" value="PyrdxlP-dep_de-COase"/>
</dbReference>
<evidence type="ECO:0000256" key="5">
    <source>
        <dbReference type="ARBA" id="ARBA00023239"/>
    </source>
</evidence>
<comment type="similarity">
    <text evidence="2 7">Belongs to the group II decarboxylase family.</text>
</comment>
<keyword evidence="3" id="KW-0210">Decarboxylase</keyword>
<dbReference type="EMBL" id="VUNS01000013">
    <property type="protein sequence ID" value="MST97896.1"/>
    <property type="molecule type" value="Genomic_DNA"/>
</dbReference>
<dbReference type="PANTHER" id="PTHR46101">
    <property type="match status" value="1"/>
</dbReference>